<organism evidence="1 2">
    <name type="scientific">Runella aurantiaca</name>
    <dbReference type="NCBI Taxonomy" id="2282308"/>
    <lineage>
        <taxon>Bacteria</taxon>
        <taxon>Pseudomonadati</taxon>
        <taxon>Bacteroidota</taxon>
        <taxon>Cytophagia</taxon>
        <taxon>Cytophagales</taxon>
        <taxon>Spirosomataceae</taxon>
        <taxon>Runella</taxon>
    </lineage>
</organism>
<name>A0A369IHI8_9BACT</name>
<sequence>MEAVKGQIRYISQPIKIGNTQWRLVIKERAAHRNLEEDRKRLCTEYQWNDEGRWQPGTNWPTYNINDTYLGMPRRLGKLYEREKEIIELLINGKPIAQMNLFE</sequence>
<reference evidence="1 2" key="1">
    <citation type="submission" date="2018-07" db="EMBL/GenBank/DDBJ databases">
        <title>Genome analysis of Runella aurantiaca.</title>
        <authorList>
            <person name="Yang X."/>
        </authorList>
    </citation>
    <scope>NUCLEOTIDE SEQUENCE [LARGE SCALE GENOMIC DNA]</scope>
    <source>
        <strain evidence="1 2">YX9</strain>
    </source>
</reference>
<dbReference type="OrthoDB" id="959602at2"/>
<evidence type="ECO:0000313" key="2">
    <source>
        <dbReference type="Proteomes" id="UP000253141"/>
    </source>
</evidence>
<dbReference type="EMBL" id="QPIW01000001">
    <property type="protein sequence ID" value="RDB07807.1"/>
    <property type="molecule type" value="Genomic_DNA"/>
</dbReference>
<dbReference type="RefSeq" id="WP_114459343.1">
    <property type="nucleotide sequence ID" value="NZ_QPIW01000001.1"/>
</dbReference>
<dbReference type="Proteomes" id="UP000253141">
    <property type="component" value="Unassembled WGS sequence"/>
</dbReference>
<gene>
    <name evidence="1" type="ORF">DVG78_01760</name>
</gene>
<comment type="caution">
    <text evidence="1">The sequence shown here is derived from an EMBL/GenBank/DDBJ whole genome shotgun (WGS) entry which is preliminary data.</text>
</comment>
<proteinExistence type="predicted"/>
<protein>
    <submittedName>
        <fullName evidence="1">Uncharacterized protein</fullName>
    </submittedName>
</protein>
<keyword evidence="2" id="KW-1185">Reference proteome</keyword>
<evidence type="ECO:0000313" key="1">
    <source>
        <dbReference type="EMBL" id="RDB07807.1"/>
    </source>
</evidence>
<accession>A0A369IHI8</accession>
<dbReference type="AlphaFoldDB" id="A0A369IHI8"/>